<dbReference type="PANTHER" id="PTHR45694">
    <property type="entry name" value="GLUTAREDOXIN 2"/>
    <property type="match status" value="1"/>
</dbReference>
<comment type="caution">
    <text evidence="7">The sequence shown here is derived from an EMBL/GenBank/DDBJ whole genome shotgun (WGS) entry which is preliminary data.</text>
</comment>
<dbReference type="CDD" id="cd03419">
    <property type="entry name" value="GRX_GRXh_1_2_like"/>
    <property type="match status" value="1"/>
</dbReference>
<dbReference type="SUPFAM" id="SSF52833">
    <property type="entry name" value="Thioredoxin-like"/>
    <property type="match status" value="1"/>
</dbReference>
<dbReference type="InterPro" id="IPR036249">
    <property type="entry name" value="Thioredoxin-like_sf"/>
</dbReference>
<proteinExistence type="predicted"/>
<dbReference type="GO" id="GO:0015038">
    <property type="term" value="F:glutathione disulfide oxidoreductase activity"/>
    <property type="evidence" value="ECO:0007669"/>
    <property type="project" value="TreeGrafter"/>
</dbReference>
<dbReference type="GO" id="GO:0034599">
    <property type="term" value="P:cellular response to oxidative stress"/>
    <property type="evidence" value="ECO:0007669"/>
    <property type="project" value="TreeGrafter"/>
</dbReference>
<accession>A0AAV3YC80</accession>
<protein>
    <submittedName>
        <fullName evidence="7">Glutaredoxin</fullName>
    </submittedName>
</protein>
<name>A0AAV3YC80_9GAST</name>
<dbReference type="PANTHER" id="PTHR45694:SF18">
    <property type="entry name" value="GLUTAREDOXIN-1-RELATED"/>
    <property type="match status" value="1"/>
</dbReference>
<keyword evidence="3" id="KW-0249">Electron transport</keyword>
<dbReference type="Gene3D" id="3.40.30.10">
    <property type="entry name" value="Glutaredoxin"/>
    <property type="match status" value="1"/>
</dbReference>
<evidence type="ECO:0000313" key="8">
    <source>
        <dbReference type="Proteomes" id="UP000735302"/>
    </source>
</evidence>
<evidence type="ECO:0000259" key="6">
    <source>
        <dbReference type="Pfam" id="PF00462"/>
    </source>
</evidence>
<evidence type="ECO:0000256" key="4">
    <source>
        <dbReference type="ARBA" id="ARBA00023157"/>
    </source>
</evidence>
<dbReference type="GO" id="GO:0005737">
    <property type="term" value="C:cytoplasm"/>
    <property type="evidence" value="ECO:0007669"/>
    <property type="project" value="TreeGrafter"/>
</dbReference>
<reference evidence="7 8" key="1">
    <citation type="journal article" date="2021" name="Elife">
        <title>Chloroplast acquisition without the gene transfer in kleptoplastic sea slugs, Plakobranchus ocellatus.</title>
        <authorList>
            <person name="Maeda T."/>
            <person name="Takahashi S."/>
            <person name="Yoshida T."/>
            <person name="Shimamura S."/>
            <person name="Takaki Y."/>
            <person name="Nagai Y."/>
            <person name="Toyoda A."/>
            <person name="Suzuki Y."/>
            <person name="Arimoto A."/>
            <person name="Ishii H."/>
            <person name="Satoh N."/>
            <person name="Nishiyama T."/>
            <person name="Hasebe M."/>
            <person name="Maruyama T."/>
            <person name="Minagawa J."/>
            <person name="Obokata J."/>
            <person name="Shigenobu S."/>
        </authorList>
    </citation>
    <scope>NUCLEOTIDE SEQUENCE [LARGE SCALE GENOMIC DNA]</scope>
</reference>
<dbReference type="NCBIfam" id="TIGR02180">
    <property type="entry name" value="GRX_euk"/>
    <property type="match status" value="1"/>
</dbReference>
<keyword evidence="8" id="KW-1185">Reference proteome</keyword>
<organism evidence="7 8">
    <name type="scientific">Plakobranchus ocellatus</name>
    <dbReference type="NCBI Taxonomy" id="259542"/>
    <lineage>
        <taxon>Eukaryota</taxon>
        <taxon>Metazoa</taxon>
        <taxon>Spiralia</taxon>
        <taxon>Lophotrochozoa</taxon>
        <taxon>Mollusca</taxon>
        <taxon>Gastropoda</taxon>
        <taxon>Heterobranchia</taxon>
        <taxon>Euthyneura</taxon>
        <taxon>Panpulmonata</taxon>
        <taxon>Sacoglossa</taxon>
        <taxon>Placobranchoidea</taxon>
        <taxon>Plakobranchidae</taxon>
        <taxon>Plakobranchus</taxon>
    </lineage>
</organism>
<keyword evidence="2" id="KW-0813">Transport</keyword>
<dbReference type="AlphaFoldDB" id="A0AAV3YC80"/>
<sequence>MPEVKQLVDSKIAGKKVMVFSKSTCPFCTKAKKVFNKYISDKILSEDDYEVLEIERLQDCSDIQDYLLKLTGGRSVPRVFVNGKFIGGGDDVVAKDNNGQLKALLN</sequence>
<dbReference type="EMBL" id="BLXT01000825">
    <property type="protein sequence ID" value="GFN80644.1"/>
    <property type="molecule type" value="Genomic_DNA"/>
</dbReference>
<dbReference type="InterPro" id="IPR011899">
    <property type="entry name" value="Glutaredoxin_euk/vir"/>
</dbReference>
<comment type="function">
    <text evidence="1">Has a glutathione-disulfide oxidoreductase activity in the presence of NADPH and glutathione reductase. Reduces low molecular weight disulfides and proteins.</text>
</comment>
<evidence type="ECO:0000313" key="7">
    <source>
        <dbReference type="EMBL" id="GFN80644.1"/>
    </source>
</evidence>
<evidence type="ECO:0000256" key="3">
    <source>
        <dbReference type="ARBA" id="ARBA00022982"/>
    </source>
</evidence>
<dbReference type="PROSITE" id="PS00195">
    <property type="entry name" value="GLUTAREDOXIN_1"/>
    <property type="match status" value="1"/>
</dbReference>
<evidence type="ECO:0000256" key="2">
    <source>
        <dbReference type="ARBA" id="ARBA00022448"/>
    </source>
</evidence>
<keyword evidence="4" id="KW-1015">Disulfide bond</keyword>
<dbReference type="PROSITE" id="PS51354">
    <property type="entry name" value="GLUTAREDOXIN_2"/>
    <property type="match status" value="1"/>
</dbReference>
<dbReference type="InterPro" id="IPR011767">
    <property type="entry name" value="GLR_AS"/>
</dbReference>
<dbReference type="InterPro" id="IPR014025">
    <property type="entry name" value="Glutaredoxin_subgr"/>
</dbReference>
<dbReference type="InterPro" id="IPR002109">
    <property type="entry name" value="Glutaredoxin"/>
</dbReference>
<dbReference type="Proteomes" id="UP000735302">
    <property type="component" value="Unassembled WGS sequence"/>
</dbReference>
<gene>
    <name evidence="7" type="ORF">PoB_000715000</name>
</gene>
<keyword evidence="5" id="KW-0676">Redox-active center</keyword>
<evidence type="ECO:0000256" key="5">
    <source>
        <dbReference type="ARBA" id="ARBA00023284"/>
    </source>
</evidence>
<evidence type="ECO:0000256" key="1">
    <source>
        <dbReference type="ARBA" id="ARBA00002549"/>
    </source>
</evidence>
<feature type="domain" description="Glutaredoxin" evidence="6">
    <location>
        <begin position="17"/>
        <end position="86"/>
    </location>
</feature>
<dbReference type="PRINTS" id="PR00160">
    <property type="entry name" value="GLUTAREDOXIN"/>
</dbReference>
<dbReference type="Pfam" id="PF00462">
    <property type="entry name" value="Glutaredoxin"/>
    <property type="match status" value="1"/>
</dbReference>